<dbReference type="Pfam" id="PF03171">
    <property type="entry name" value="2OG-FeII_Oxy"/>
    <property type="match status" value="1"/>
</dbReference>
<dbReference type="PANTHER" id="PTHR47991">
    <property type="entry name" value="OXOGLUTARATE/IRON-DEPENDENT DIOXYGENASE"/>
    <property type="match status" value="1"/>
</dbReference>
<dbReference type="AlphaFoldDB" id="A0A8I7B4N9"/>
<reference evidence="6" key="2">
    <citation type="submission" date="2020-10" db="EMBL/GenBank/DDBJ databases">
        <authorList>
            <person name="Scholz U."/>
            <person name="Mascher M."/>
            <person name="Fiebig A."/>
        </authorList>
    </citation>
    <scope>NUCLEOTIDE SEQUENCE [LARGE SCALE GENOMIC DNA]</scope>
    <source>
        <strain evidence="6">cv. Morex</strain>
    </source>
</reference>
<evidence type="ECO:0008006" key="8">
    <source>
        <dbReference type="Google" id="ProtNLM"/>
    </source>
</evidence>
<dbReference type="Proteomes" id="UP000011116">
    <property type="component" value="Chromosome 2H"/>
</dbReference>
<dbReference type="Gramene" id="HORVU.MOREX.r2.2HG0086270.1">
    <property type="protein sequence ID" value="HORVU.MOREX.r2.2HG0086270.1"/>
    <property type="gene ID" value="HORVU.MOREX.r2.2HG0086270"/>
</dbReference>
<dbReference type="InterPro" id="IPR050295">
    <property type="entry name" value="Plant_2OG-oxidoreductases"/>
</dbReference>
<feature type="domain" description="Isopenicillin N synthase-like Fe(2+) 2OG dioxygenase" evidence="4">
    <location>
        <begin position="111"/>
        <end position="181"/>
    </location>
</feature>
<evidence type="ECO:0000259" key="5">
    <source>
        <dbReference type="Pfam" id="PF14226"/>
    </source>
</evidence>
<organism evidence="6 7">
    <name type="scientific">Hordeum vulgare subsp. vulgare</name>
    <name type="common">Domesticated barley</name>
    <dbReference type="NCBI Taxonomy" id="112509"/>
    <lineage>
        <taxon>Eukaryota</taxon>
        <taxon>Viridiplantae</taxon>
        <taxon>Streptophyta</taxon>
        <taxon>Embryophyta</taxon>
        <taxon>Tracheophyta</taxon>
        <taxon>Spermatophyta</taxon>
        <taxon>Magnoliopsida</taxon>
        <taxon>Liliopsida</taxon>
        <taxon>Poales</taxon>
        <taxon>Poaceae</taxon>
        <taxon>BOP clade</taxon>
        <taxon>Pooideae</taxon>
        <taxon>Triticodae</taxon>
        <taxon>Triticeae</taxon>
        <taxon>Hordeinae</taxon>
        <taxon>Hordeum</taxon>
    </lineage>
</organism>
<evidence type="ECO:0000313" key="7">
    <source>
        <dbReference type="Proteomes" id="UP000011116"/>
    </source>
</evidence>
<dbReference type="SMR" id="A0A8I7B4N9"/>
<evidence type="ECO:0000256" key="1">
    <source>
        <dbReference type="ARBA" id="ARBA00022723"/>
    </source>
</evidence>
<dbReference type="Gramene" id="HORVU.MOREX.r3.2HG0105060.1">
    <property type="protein sequence ID" value="HORVU.MOREX.r3.2HG0105060.1"/>
    <property type="gene ID" value="HORVU.MOREX.r3.2HG0105060"/>
</dbReference>
<dbReference type="InterPro" id="IPR044861">
    <property type="entry name" value="IPNS-like_FE2OG_OXY"/>
</dbReference>
<dbReference type="SUPFAM" id="SSF51197">
    <property type="entry name" value="Clavaminate synthase-like"/>
    <property type="match status" value="1"/>
</dbReference>
<protein>
    <recommendedName>
        <fullName evidence="8">Fe2OG dioxygenase domain-containing protein</fullName>
    </recommendedName>
</protein>
<dbReference type="Pfam" id="PF14226">
    <property type="entry name" value="DIOX_N"/>
    <property type="match status" value="1"/>
</dbReference>
<name>A0A8I7B4N9_HORVV</name>
<sequence>MGMKHDTQKFFQLPIDVKNVYAQRQGDLQGYGQAFVVSDDQKLEWADMFALFAQPPEARDMSYWPCEPNTFRNFIDKYSSEVMKLAHSLGIFVAKTLDLNPELVKDKHVAQFLRMGYYPPCAPMSEKVLGFSAHSDLSFLTILLEVNSVQGLQIKRHGAWIPVKPRRDALLVNVGDLLEIMLQ</sequence>
<keyword evidence="7" id="KW-1185">Reference proteome</keyword>
<accession>A0A8I7B4N9</accession>
<proteinExistence type="predicted"/>
<feature type="domain" description="Non-haem dioxygenase N-terminal" evidence="5">
    <location>
        <begin position="3"/>
        <end position="65"/>
    </location>
</feature>
<dbReference type="EnsemblPlants" id="HORVU.MOREX.r3.2HG0105060.1">
    <property type="protein sequence ID" value="HORVU.MOREX.r3.2HG0105060.1"/>
    <property type="gene ID" value="HORVU.MOREX.r3.2HG0105060"/>
</dbReference>
<reference evidence="6" key="3">
    <citation type="submission" date="2022-01" db="UniProtKB">
        <authorList>
            <consortium name="EnsemblPlants"/>
        </authorList>
    </citation>
    <scope>IDENTIFICATION</scope>
    <source>
        <strain evidence="6">subsp. vulgare</strain>
    </source>
</reference>
<evidence type="ECO:0000259" key="4">
    <source>
        <dbReference type="Pfam" id="PF03171"/>
    </source>
</evidence>
<dbReference type="InterPro" id="IPR026992">
    <property type="entry name" value="DIOX_N"/>
</dbReference>
<keyword evidence="1" id="KW-0479">Metal-binding</keyword>
<dbReference type="FunFam" id="2.60.120.330:FF:000079">
    <property type="entry name" value="Protein SRG1"/>
    <property type="match status" value="1"/>
</dbReference>
<dbReference type="GO" id="GO:0046872">
    <property type="term" value="F:metal ion binding"/>
    <property type="evidence" value="ECO:0007669"/>
    <property type="project" value="UniProtKB-KW"/>
</dbReference>
<evidence type="ECO:0000256" key="3">
    <source>
        <dbReference type="ARBA" id="ARBA00023004"/>
    </source>
</evidence>
<evidence type="ECO:0000256" key="2">
    <source>
        <dbReference type="ARBA" id="ARBA00023002"/>
    </source>
</evidence>
<reference evidence="7" key="1">
    <citation type="journal article" date="2012" name="Nature">
        <title>A physical, genetic and functional sequence assembly of the barley genome.</title>
        <authorList>
            <consortium name="The International Barley Genome Sequencing Consortium"/>
            <person name="Mayer K.F."/>
            <person name="Waugh R."/>
            <person name="Brown J.W."/>
            <person name="Schulman A."/>
            <person name="Langridge P."/>
            <person name="Platzer M."/>
            <person name="Fincher G.B."/>
            <person name="Muehlbauer G.J."/>
            <person name="Sato K."/>
            <person name="Close T.J."/>
            <person name="Wise R.P."/>
            <person name="Stein N."/>
        </authorList>
    </citation>
    <scope>NUCLEOTIDE SEQUENCE [LARGE SCALE GENOMIC DNA]</scope>
    <source>
        <strain evidence="7">cv. Morex</strain>
    </source>
</reference>
<dbReference type="Gene3D" id="2.60.120.330">
    <property type="entry name" value="B-lactam Antibiotic, Isopenicillin N Synthase, Chain"/>
    <property type="match status" value="1"/>
</dbReference>
<dbReference type="GO" id="GO:0016491">
    <property type="term" value="F:oxidoreductase activity"/>
    <property type="evidence" value="ECO:0007669"/>
    <property type="project" value="UniProtKB-KW"/>
</dbReference>
<evidence type="ECO:0000313" key="6">
    <source>
        <dbReference type="EnsemblPlants" id="HORVU.MOREX.r3.2HG0105060.1"/>
    </source>
</evidence>
<keyword evidence="3" id="KW-0408">Iron</keyword>
<keyword evidence="2" id="KW-0560">Oxidoreductase</keyword>
<dbReference type="InterPro" id="IPR027443">
    <property type="entry name" value="IPNS-like_sf"/>
</dbReference>